<dbReference type="EMBL" id="MU006566">
    <property type="protein sequence ID" value="KAF2749574.1"/>
    <property type="molecule type" value="Genomic_DNA"/>
</dbReference>
<dbReference type="OrthoDB" id="3795630at2759"/>
<evidence type="ECO:0000313" key="3">
    <source>
        <dbReference type="Proteomes" id="UP000799440"/>
    </source>
</evidence>
<dbReference type="Proteomes" id="UP000799440">
    <property type="component" value="Unassembled WGS sequence"/>
</dbReference>
<proteinExistence type="predicted"/>
<keyword evidence="3" id="KW-1185">Reference proteome</keyword>
<protein>
    <submittedName>
        <fullName evidence="2">Uncharacterized protein</fullName>
    </submittedName>
</protein>
<evidence type="ECO:0000256" key="1">
    <source>
        <dbReference type="SAM" id="SignalP"/>
    </source>
</evidence>
<sequence length="179" mass="19151">MIFPTLLLTIAAYSRLAHADFYIITEAPIPLSLVPTTFSNQADEASWTTSVVFNAEISFARYRRSQGPEYQSSVDSVKSELSEFAQTASGNYSIPPEVADPDQTTRIIGKPSWYDALPTGVKSFKEEEWEVMKSIASEVVAARITTSRSVGGGIALPTPAAGLQNAGWAVAGAAAAVFL</sequence>
<keyword evidence="1" id="KW-0732">Signal</keyword>
<name>A0A6A6VIP0_9PLEO</name>
<reference evidence="2" key="1">
    <citation type="journal article" date="2020" name="Stud. Mycol.">
        <title>101 Dothideomycetes genomes: a test case for predicting lifestyles and emergence of pathogens.</title>
        <authorList>
            <person name="Haridas S."/>
            <person name="Albert R."/>
            <person name="Binder M."/>
            <person name="Bloem J."/>
            <person name="Labutti K."/>
            <person name="Salamov A."/>
            <person name="Andreopoulos B."/>
            <person name="Baker S."/>
            <person name="Barry K."/>
            <person name="Bills G."/>
            <person name="Bluhm B."/>
            <person name="Cannon C."/>
            <person name="Castanera R."/>
            <person name="Culley D."/>
            <person name="Daum C."/>
            <person name="Ezra D."/>
            <person name="Gonzalez J."/>
            <person name="Henrissat B."/>
            <person name="Kuo A."/>
            <person name="Liang C."/>
            <person name="Lipzen A."/>
            <person name="Lutzoni F."/>
            <person name="Magnuson J."/>
            <person name="Mondo S."/>
            <person name="Nolan M."/>
            <person name="Ohm R."/>
            <person name="Pangilinan J."/>
            <person name="Park H.-J."/>
            <person name="Ramirez L."/>
            <person name="Alfaro M."/>
            <person name="Sun H."/>
            <person name="Tritt A."/>
            <person name="Yoshinaga Y."/>
            <person name="Zwiers L.-H."/>
            <person name="Turgeon B."/>
            <person name="Goodwin S."/>
            <person name="Spatafora J."/>
            <person name="Crous P."/>
            <person name="Grigoriev I."/>
        </authorList>
    </citation>
    <scope>NUCLEOTIDE SEQUENCE</scope>
    <source>
        <strain evidence="2">CBS 119925</strain>
    </source>
</reference>
<organism evidence="2 3">
    <name type="scientific">Sporormia fimetaria CBS 119925</name>
    <dbReference type="NCBI Taxonomy" id="1340428"/>
    <lineage>
        <taxon>Eukaryota</taxon>
        <taxon>Fungi</taxon>
        <taxon>Dikarya</taxon>
        <taxon>Ascomycota</taxon>
        <taxon>Pezizomycotina</taxon>
        <taxon>Dothideomycetes</taxon>
        <taxon>Pleosporomycetidae</taxon>
        <taxon>Pleosporales</taxon>
        <taxon>Sporormiaceae</taxon>
        <taxon>Sporormia</taxon>
    </lineage>
</organism>
<feature type="signal peptide" evidence="1">
    <location>
        <begin position="1"/>
        <end position="19"/>
    </location>
</feature>
<evidence type="ECO:0000313" key="2">
    <source>
        <dbReference type="EMBL" id="KAF2749574.1"/>
    </source>
</evidence>
<dbReference type="AlphaFoldDB" id="A0A6A6VIP0"/>
<accession>A0A6A6VIP0</accession>
<gene>
    <name evidence="2" type="ORF">M011DRAFT_475651</name>
</gene>
<feature type="chain" id="PRO_5025364224" evidence="1">
    <location>
        <begin position="20"/>
        <end position="179"/>
    </location>
</feature>